<comment type="caution">
    <text evidence="5">The sequence shown here is derived from an EMBL/GenBank/DDBJ whole genome shotgun (WGS) entry which is preliminary data.</text>
</comment>
<dbReference type="InterPro" id="IPR012394">
    <property type="entry name" value="Aldehyde_DH_NAD(P)"/>
</dbReference>
<dbReference type="Gene3D" id="3.40.605.10">
    <property type="entry name" value="Aldehyde Dehydrogenase, Chain A, domain 1"/>
    <property type="match status" value="1"/>
</dbReference>
<dbReference type="RefSeq" id="WP_323580573.1">
    <property type="nucleotide sequence ID" value="NZ_JAYGOJ010000024.1"/>
</dbReference>
<comment type="similarity">
    <text evidence="1">Belongs to the aldehyde dehydrogenase family.</text>
</comment>
<sequence length="100" mass="11364">PRPLALYLMSLDETLQRRLIRETHAGGMAINESLFQVAADDAPFGGIGPSGMGHYHGREGFLTFSKAKTVLRRGRFSTGSLIHPPYRRWYQRLMMALFLR</sequence>
<dbReference type="EMBL" id="JAYGOJ010000024">
    <property type="protein sequence ID" value="MEA9435565.1"/>
    <property type="molecule type" value="Genomic_DNA"/>
</dbReference>
<gene>
    <name evidence="5" type="ORF">VCX44_06920</name>
</gene>
<reference evidence="5 6" key="1">
    <citation type="submission" date="2023-12" db="EMBL/GenBank/DDBJ databases">
        <title>Characterization of antibiotic resistance in Aeromonas spp. in hospital effluent.</title>
        <authorList>
            <person name="Negoseki B.R.S."/>
            <person name="Krul D."/>
            <person name="Siqueira A.C."/>
            <person name="Almeida M."/>
            <person name="Mesa D."/>
            <person name="Conte D."/>
            <person name="Dalla-Costa L.M."/>
        </authorList>
    </citation>
    <scope>NUCLEOTIDE SEQUENCE [LARGE SCALE GENOMIC DNA]</scope>
    <source>
        <strain evidence="5 6">36v</strain>
    </source>
</reference>
<dbReference type="InterPro" id="IPR015590">
    <property type="entry name" value="Aldehyde_DH_dom"/>
</dbReference>
<evidence type="ECO:0000256" key="2">
    <source>
        <dbReference type="ARBA" id="ARBA00023002"/>
    </source>
</evidence>
<dbReference type="InterPro" id="IPR016161">
    <property type="entry name" value="Ald_DH/histidinol_DH"/>
</dbReference>
<dbReference type="Gene3D" id="3.40.309.10">
    <property type="entry name" value="Aldehyde Dehydrogenase, Chain A, domain 2"/>
    <property type="match status" value="1"/>
</dbReference>
<dbReference type="InterPro" id="IPR016163">
    <property type="entry name" value="Ald_DH_C"/>
</dbReference>
<proteinExistence type="inferred from homology"/>
<evidence type="ECO:0000256" key="3">
    <source>
        <dbReference type="ARBA" id="ARBA00023027"/>
    </source>
</evidence>
<keyword evidence="6" id="KW-1185">Reference proteome</keyword>
<dbReference type="PANTHER" id="PTHR43570:SF20">
    <property type="entry name" value="ALDEHYDE DEHYDROGENASE ALDX-RELATED"/>
    <property type="match status" value="1"/>
</dbReference>
<keyword evidence="3" id="KW-0520">NAD</keyword>
<name>A0ABU5W581_AERCA</name>
<keyword evidence="2" id="KW-0560">Oxidoreductase</keyword>
<dbReference type="Pfam" id="PF00171">
    <property type="entry name" value="Aldedh"/>
    <property type="match status" value="1"/>
</dbReference>
<evidence type="ECO:0000313" key="5">
    <source>
        <dbReference type="EMBL" id="MEA9435565.1"/>
    </source>
</evidence>
<protein>
    <submittedName>
        <fullName evidence="5">Aldehyde dehydrogenase family protein</fullName>
    </submittedName>
</protein>
<dbReference type="InterPro" id="IPR016162">
    <property type="entry name" value="Ald_DH_N"/>
</dbReference>
<evidence type="ECO:0000313" key="6">
    <source>
        <dbReference type="Proteomes" id="UP001304847"/>
    </source>
</evidence>
<dbReference type="Proteomes" id="UP001304847">
    <property type="component" value="Unassembled WGS sequence"/>
</dbReference>
<evidence type="ECO:0000256" key="1">
    <source>
        <dbReference type="ARBA" id="ARBA00009986"/>
    </source>
</evidence>
<evidence type="ECO:0000259" key="4">
    <source>
        <dbReference type="Pfam" id="PF00171"/>
    </source>
</evidence>
<dbReference type="PANTHER" id="PTHR43570">
    <property type="entry name" value="ALDEHYDE DEHYDROGENASE"/>
    <property type="match status" value="1"/>
</dbReference>
<organism evidence="5 6">
    <name type="scientific">Aeromonas caviae</name>
    <name type="common">Aeromonas punctata</name>
    <dbReference type="NCBI Taxonomy" id="648"/>
    <lineage>
        <taxon>Bacteria</taxon>
        <taxon>Pseudomonadati</taxon>
        <taxon>Pseudomonadota</taxon>
        <taxon>Gammaproteobacteria</taxon>
        <taxon>Aeromonadales</taxon>
        <taxon>Aeromonadaceae</taxon>
        <taxon>Aeromonas</taxon>
    </lineage>
</organism>
<accession>A0ABU5W581</accession>
<dbReference type="SUPFAM" id="SSF53720">
    <property type="entry name" value="ALDH-like"/>
    <property type="match status" value="1"/>
</dbReference>
<feature type="domain" description="Aldehyde dehydrogenase" evidence="4">
    <location>
        <begin position="4"/>
        <end position="70"/>
    </location>
</feature>
<feature type="non-terminal residue" evidence="5">
    <location>
        <position position="1"/>
    </location>
</feature>